<dbReference type="OrthoDB" id="9768004at2"/>
<reference evidence="2 3" key="2">
    <citation type="submission" date="2020-01" db="EMBL/GenBank/DDBJ databases">
        <title>Microvirga sp. nov., an arsenate reduction bacterium isolated from Tibet hotspring sediments.</title>
        <authorList>
            <person name="Xian W.-D."/>
            <person name="Li W.-J."/>
        </authorList>
    </citation>
    <scope>NUCLEOTIDE SEQUENCE [LARGE SCALE GENOMIC DNA]</scope>
    <source>
        <strain evidence="2 3">KCTC 23863</strain>
    </source>
</reference>
<evidence type="ECO:0000259" key="1">
    <source>
        <dbReference type="Pfam" id="PF03781"/>
    </source>
</evidence>
<protein>
    <submittedName>
        <fullName evidence="2">SUMF1/EgtB/PvdO family nonheme iron enzyme</fullName>
    </submittedName>
</protein>
<proteinExistence type="predicted"/>
<organism evidence="2 3">
    <name type="scientific">Microvirga makkahensis</name>
    <dbReference type="NCBI Taxonomy" id="1128670"/>
    <lineage>
        <taxon>Bacteria</taxon>
        <taxon>Pseudomonadati</taxon>
        <taxon>Pseudomonadota</taxon>
        <taxon>Alphaproteobacteria</taxon>
        <taxon>Hyphomicrobiales</taxon>
        <taxon>Methylobacteriaceae</taxon>
        <taxon>Microvirga</taxon>
    </lineage>
</organism>
<dbReference type="AlphaFoldDB" id="A0A7X3MVT7"/>
<evidence type="ECO:0000313" key="3">
    <source>
        <dbReference type="Proteomes" id="UP000436483"/>
    </source>
</evidence>
<dbReference type="InterPro" id="IPR005532">
    <property type="entry name" value="SUMF_dom"/>
</dbReference>
<comment type="caution">
    <text evidence="2">The sequence shown here is derived from an EMBL/GenBank/DDBJ whole genome shotgun (WGS) entry which is preliminary data.</text>
</comment>
<name>A0A7X3MVT7_9HYPH</name>
<keyword evidence="3" id="KW-1185">Reference proteome</keyword>
<accession>A0A7X3MVT7</accession>
<gene>
    <name evidence="2" type="ORF">GR328_22110</name>
</gene>
<sequence length="106" mass="11230">MTLEYSFAIGKFEITVAEFGAFVDETGFQTGESALLNVPSRGPKKGNFLGATSARADEYLPGIFPGGKPGGPALVELAGFRTPGREVGRTHPATCISWKEAKAYFA</sequence>
<dbReference type="EMBL" id="WURB01000026">
    <property type="protein sequence ID" value="MXQ14101.1"/>
    <property type="molecule type" value="Genomic_DNA"/>
</dbReference>
<dbReference type="Gene3D" id="3.90.1580.10">
    <property type="entry name" value="paralog of FGE (formylglycine-generating enzyme)"/>
    <property type="match status" value="1"/>
</dbReference>
<reference evidence="2 3" key="1">
    <citation type="submission" date="2019-12" db="EMBL/GenBank/DDBJ databases">
        <authorList>
            <person name="Yuan C.-G."/>
        </authorList>
    </citation>
    <scope>NUCLEOTIDE SEQUENCE [LARGE SCALE GENOMIC DNA]</scope>
    <source>
        <strain evidence="2 3">KCTC 23863</strain>
    </source>
</reference>
<feature type="domain" description="Sulfatase-modifying factor enzyme-like" evidence="1">
    <location>
        <begin position="5"/>
        <end position="104"/>
    </location>
</feature>
<dbReference type="Proteomes" id="UP000436483">
    <property type="component" value="Unassembled WGS sequence"/>
</dbReference>
<dbReference type="Pfam" id="PF03781">
    <property type="entry name" value="FGE-sulfatase"/>
    <property type="match status" value="1"/>
</dbReference>
<dbReference type="InterPro" id="IPR016187">
    <property type="entry name" value="CTDL_fold"/>
</dbReference>
<dbReference type="InterPro" id="IPR042095">
    <property type="entry name" value="SUMF_sf"/>
</dbReference>
<dbReference type="SUPFAM" id="SSF56436">
    <property type="entry name" value="C-type lectin-like"/>
    <property type="match status" value="1"/>
</dbReference>
<evidence type="ECO:0000313" key="2">
    <source>
        <dbReference type="EMBL" id="MXQ14101.1"/>
    </source>
</evidence>